<keyword evidence="2" id="KW-1185">Reference proteome</keyword>
<name>A0ACD4ZSU6_9ACTN</name>
<proteinExistence type="predicted"/>
<dbReference type="EMBL" id="CP109109">
    <property type="protein sequence ID" value="WSC01264.1"/>
    <property type="molecule type" value="Genomic_DNA"/>
</dbReference>
<gene>
    <name evidence="1" type="ORF">OG835_32555</name>
</gene>
<reference evidence="1" key="1">
    <citation type="submission" date="2022-10" db="EMBL/GenBank/DDBJ databases">
        <title>The complete genomes of actinobacterial strains from the NBC collection.</title>
        <authorList>
            <person name="Joergensen T.S."/>
            <person name="Alvarez Arevalo M."/>
            <person name="Sterndorff E.B."/>
            <person name="Faurdal D."/>
            <person name="Vuksanovic O."/>
            <person name="Mourched A.-S."/>
            <person name="Charusanti P."/>
            <person name="Shaw S."/>
            <person name="Blin K."/>
            <person name="Weber T."/>
        </authorList>
    </citation>
    <scope>NUCLEOTIDE SEQUENCE</scope>
    <source>
        <strain evidence="1">NBC 01771</strain>
    </source>
</reference>
<accession>A0ACD4ZSU6</accession>
<evidence type="ECO:0000313" key="2">
    <source>
        <dbReference type="Proteomes" id="UP001348369"/>
    </source>
</evidence>
<organism evidence="1 2">
    <name type="scientific">Streptomyces scopuliridis</name>
    <dbReference type="NCBI Taxonomy" id="452529"/>
    <lineage>
        <taxon>Bacteria</taxon>
        <taxon>Bacillati</taxon>
        <taxon>Actinomycetota</taxon>
        <taxon>Actinomycetes</taxon>
        <taxon>Kitasatosporales</taxon>
        <taxon>Streptomycetaceae</taxon>
        <taxon>Streptomyces</taxon>
    </lineage>
</organism>
<sequence>MRSDQTAEFVATRPYRDRRELNRAVYEHNVRVVRAKREQTDESLGAEPQLSVSGETVMVRSDFECQACYRDVGMAFAADSSTHRIVNRSGEPTRRTVGLCVPCWSKHVRYEGDDNMPVVEVQYS</sequence>
<dbReference type="Proteomes" id="UP001348369">
    <property type="component" value="Chromosome"/>
</dbReference>
<evidence type="ECO:0000313" key="1">
    <source>
        <dbReference type="EMBL" id="WSC01264.1"/>
    </source>
</evidence>
<protein>
    <submittedName>
        <fullName evidence="1">Uncharacterized protein</fullName>
    </submittedName>
</protein>